<organism evidence="1 2">
    <name type="scientific">Plectosphaerella cucumerina</name>
    <dbReference type="NCBI Taxonomy" id="40658"/>
    <lineage>
        <taxon>Eukaryota</taxon>
        <taxon>Fungi</taxon>
        <taxon>Dikarya</taxon>
        <taxon>Ascomycota</taxon>
        <taxon>Pezizomycotina</taxon>
        <taxon>Sordariomycetes</taxon>
        <taxon>Hypocreomycetidae</taxon>
        <taxon>Glomerellales</taxon>
        <taxon>Plectosphaerellaceae</taxon>
        <taxon>Plectosphaerella</taxon>
    </lineage>
</organism>
<dbReference type="PROSITE" id="PS51257">
    <property type="entry name" value="PROKAR_LIPOPROTEIN"/>
    <property type="match status" value="1"/>
</dbReference>
<keyword evidence="2" id="KW-1185">Reference proteome</keyword>
<evidence type="ECO:0000313" key="1">
    <source>
        <dbReference type="EMBL" id="KAH7347923.1"/>
    </source>
</evidence>
<proteinExistence type="predicted"/>
<dbReference type="EMBL" id="JAGPXD010000007">
    <property type="protein sequence ID" value="KAH7347923.1"/>
    <property type="molecule type" value="Genomic_DNA"/>
</dbReference>
<comment type="caution">
    <text evidence="1">The sequence shown here is derived from an EMBL/GenBank/DDBJ whole genome shotgun (WGS) entry which is preliminary data.</text>
</comment>
<gene>
    <name evidence="1" type="ORF">B0T11DRAFT_292149</name>
</gene>
<sequence length="79" mass="8606">MLSGFFRPHVGLPVGGATPRIIVAVPLGLACCLGLPRAAICSAVHCSLGTWNHQWVNQPQRVQLQLPRHFEPALFINPE</sequence>
<name>A0A8K0T856_9PEZI</name>
<reference evidence="1" key="1">
    <citation type="journal article" date="2021" name="Nat. Commun.">
        <title>Genetic determinants of endophytism in the Arabidopsis root mycobiome.</title>
        <authorList>
            <person name="Mesny F."/>
            <person name="Miyauchi S."/>
            <person name="Thiergart T."/>
            <person name="Pickel B."/>
            <person name="Atanasova L."/>
            <person name="Karlsson M."/>
            <person name="Huettel B."/>
            <person name="Barry K.W."/>
            <person name="Haridas S."/>
            <person name="Chen C."/>
            <person name="Bauer D."/>
            <person name="Andreopoulos W."/>
            <person name="Pangilinan J."/>
            <person name="LaButti K."/>
            <person name="Riley R."/>
            <person name="Lipzen A."/>
            <person name="Clum A."/>
            <person name="Drula E."/>
            <person name="Henrissat B."/>
            <person name="Kohler A."/>
            <person name="Grigoriev I.V."/>
            <person name="Martin F.M."/>
            <person name="Hacquard S."/>
        </authorList>
    </citation>
    <scope>NUCLEOTIDE SEQUENCE</scope>
    <source>
        <strain evidence="1">MPI-CAGE-AT-0016</strain>
    </source>
</reference>
<dbReference type="AlphaFoldDB" id="A0A8K0T856"/>
<protein>
    <submittedName>
        <fullName evidence="1">Uncharacterized protein</fullName>
    </submittedName>
</protein>
<accession>A0A8K0T856</accession>
<dbReference type="Proteomes" id="UP000813385">
    <property type="component" value="Unassembled WGS sequence"/>
</dbReference>
<evidence type="ECO:0000313" key="2">
    <source>
        <dbReference type="Proteomes" id="UP000813385"/>
    </source>
</evidence>